<reference evidence="3 4" key="1">
    <citation type="submission" date="2019-09" db="EMBL/GenBank/DDBJ databases">
        <title>Nocardioides panacisoli sp. nov., isolated from the soil of a ginseng field.</title>
        <authorList>
            <person name="Cho C."/>
        </authorList>
    </citation>
    <scope>NUCLEOTIDE SEQUENCE [LARGE SCALE GENOMIC DNA]</scope>
    <source>
        <strain evidence="3 4">BN130099</strain>
    </source>
</reference>
<dbReference type="Gene3D" id="3.40.1000.10">
    <property type="entry name" value="Mog1/PsbP, alpha/beta/alpha sandwich"/>
    <property type="match status" value="1"/>
</dbReference>
<keyword evidence="4" id="KW-1185">Reference proteome</keyword>
<organism evidence="3 4">
    <name type="scientific">Nocardioides humilatus</name>
    <dbReference type="NCBI Taxonomy" id="2607660"/>
    <lineage>
        <taxon>Bacteria</taxon>
        <taxon>Bacillati</taxon>
        <taxon>Actinomycetota</taxon>
        <taxon>Actinomycetes</taxon>
        <taxon>Propionibacteriales</taxon>
        <taxon>Nocardioidaceae</taxon>
        <taxon>Nocardioides</taxon>
    </lineage>
</organism>
<feature type="transmembrane region" description="Helical" evidence="2">
    <location>
        <begin position="221"/>
        <end position="243"/>
    </location>
</feature>
<feature type="compositionally biased region" description="Low complexity" evidence="1">
    <location>
        <begin position="254"/>
        <end position="274"/>
    </location>
</feature>
<evidence type="ECO:0000313" key="3">
    <source>
        <dbReference type="EMBL" id="KAA1418855.1"/>
    </source>
</evidence>
<name>A0A5B1LDX5_9ACTN</name>
<evidence type="ECO:0000256" key="2">
    <source>
        <dbReference type="SAM" id="Phobius"/>
    </source>
</evidence>
<feature type="region of interest" description="Disordered" evidence="1">
    <location>
        <begin position="244"/>
        <end position="279"/>
    </location>
</feature>
<gene>
    <name evidence="3" type="ORF">F0U44_10250</name>
</gene>
<dbReference type="EMBL" id="VUJV01000003">
    <property type="protein sequence ID" value="KAA1418855.1"/>
    <property type="molecule type" value="Genomic_DNA"/>
</dbReference>
<comment type="caution">
    <text evidence="3">The sequence shown here is derived from an EMBL/GenBank/DDBJ whole genome shotgun (WGS) entry which is preliminary data.</text>
</comment>
<dbReference type="AlphaFoldDB" id="A0A5B1LDX5"/>
<reference evidence="3 4" key="2">
    <citation type="submission" date="2019-09" db="EMBL/GenBank/DDBJ databases">
        <authorList>
            <person name="Jin C."/>
        </authorList>
    </citation>
    <scope>NUCLEOTIDE SEQUENCE [LARGE SCALE GENOMIC DNA]</scope>
    <source>
        <strain evidence="3 4">BN130099</strain>
    </source>
</reference>
<evidence type="ECO:0000256" key="1">
    <source>
        <dbReference type="SAM" id="MobiDB-lite"/>
    </source>
</evidence>
<feature type="compositionally biased region" description="Low complexity" evidence="1">
    <location>
        <begin position="153"/>
        <end position="193"/>
    </location>
</feature>
<sequence length="425" mass="44283">MELHESLAELARDHGESLFSDADAFRGALDDYLDEGSASTGTINLLTDAVRLGALQGMLTMLDSGASVDDAVESAGQRLSRDRGSADIAGSQWACAVLGYALGKVPVSLATRLRPDAYTREPPRSTAPRPAYDDDDATSIAPPGQTLPPAHPPAQQSAQQSPAQQWPAPSQPAASYQAPLAPSLQPQSGSYGTPPGGTGPFAYTATPGYGTPAPKKAGSGLIIGAIVAIILFGVVAIVGIIALSGGGDDDPSSDDTTTATDGGSSDTTTPTIDPALTLDGDGYTYQFPNSDWRDITADTQDTTGTIDSIAAPGSSISNARGNVLVEESSAYGQTDVNELTSEWKTVLTGSTNATPTDIGSMDIDGKPAVGVELKWTNDNNFDVHQVAYLVVSGDNQYSITASFRQGDDGFKDVFYDILDTWHWDE</sequence>
<proteinExistence type="predicted"/>
<keyword evidence="2" id="KW-0472">Membrane</keyword>
<dbReference type="RefSeq" id="WP_149728195.1">
    <property type="nucleotide sequence ID" value="NZ_VUJV01000003.1"/>
</dbReference>
<protein>
    <submittedName>
        <fullName evidence="3">Uncharacterized protein</fullName>
    </submittedName>
</protein>
<keyword evidence="2" id="KW-1133">Transmembrane helix</keyword>
<evidence type="ECO:0000313" key="4">
    <source>
        <dbReference type="Proteomes" id="UP000325003"/>
    </source>
</evidence>
<dbReference type="Proteomes" id="UP000325003">
    <property type="component" value="Unassembled WGS sequence"/>
</dbReference>
<keyword evidence="2" id="KW-0812">Transmembrane</keyword>
<feature type="region of interest" description="Disordered" evidence="1">
    <location>
        <begin position="116"/>
        <end position="199"/>
    </location>
</feature>
<accession>A0A5B1LDX5</accession>